<organism evidence="3 4">
    <name type="scientific">Williamsia sterculiae</name>
    <dbReference type="NCBI Taxonomy" id="1344003"/>
    <lineage>
        <taxon>Bacteria</taxon>
        <taxon>Bacillati</taxon>
        <taxon>Actinomycetota</taxon>
        <taxon>Actinomycetes</taxon>
        <taxon>Mycobacteriales</taxon>
        <taxon>Nocardiaceae</taxon>
        <taxon>Williamsia</taxon>
    </lineage>
</organism>
<dbReference type="STRING" id="1344003.SAMN05445060_0639"/>
<feature type="transmembrane region" description="Helical" evidence="2">
    <location>
        <begin position="89"/>
        <end position="108"/>
    </location>
</feature>
<keyword evidence="2" id="KW-0812">Transmembrane</keyword>
<feature type="transmembrane region" description="Helical" evidence="2">
    <location>
        <begin position="114"/>
        <end position="134"/>
    </location>
</feature>
<feature type="transmembrane region" description="Helical" evidence="2">
    <location>
        <begin position="55"/>
        <end position="77"/>
    </location>
</feature>
<evidence type="ECO:0000313" key="3">
    <source>
        <dbReference type="EMBL" id="SIR75287.1"/>
    </source>
</evidence>
<evidence type="ECO:0000313" key="4">
    <source>
        <dbReference type="Proteomes" id="UP000186218"/>
    </source>
</evidence>
<dbReference type="Proteomes" id="UP000186218">
    <property type="component" value="Unassembled WGS sequence"/>
</dbReference>
<evidence type="ECO:0000256" key="1">
    <source>
        <dbReference type="SAM" id="MobiDB-lite"/>
    </source>
</evidence>
<feature type="region of interest" description="Disordered" evidence="1">
    <location>
        <begin position="311"/>
        <end position="339"/>
    </location>
</feature>
<keyword evidence="2" id="KW-1133">Transmembrane helix</keyword>
<keyword evidence="2" id="KW-0472">Membrane</keyword>
<keyword evidence="4" id="KW-1185">Reference proteome</keyword>
<feature type="transmembrane region" description="Helical" evidence="2">
    <location>
        <begin position="264"/>
        <end position="284"/>
    </location>
</feature>
<evidence type="ECO:0008006" key="5">
    <source>
        <dbReference type="Google" id="ProtNLM"/>
    </source>
</evidence>
<dbReference type="EMBL" id="FTNT01000002">
    <property type="protein sequence ID" value="SIR75287.1"/>
    <property type="molecule type" value="Genomic_DNA"/>
</dbReference>
<dbReference type="PANTHER" id="PTHR40761:SF1">
    <property type="entry name" value="CONSERVED INTEGRAL MEMBRANE ALANINE VALINE AND LEUCINE RICH PROTEIN-RELATED"/>
    <property type="match status" value="1"/>
</dbReference>
<proteinExistence type="predicted"/>
<evidence type="ECO:0000256" key="2">
    <source>
        <dbReference type="SAM" id="Phobius"/>
    </source>
</evidence>
<feature type="transmembrane region" description="Helical" evidence="2">
    <location>
        <begin position="171"/>
        <end position="191"/>
    </location>
</feature>
<reference evidence="3 4" key="1">
    <citation type="submission" date="2017-01" db="EMBL/GenBank/DDBJ databases">
        <authorList>
            <person name="Mah S.A."/>
            <person name="Swanson W.J."/>
            <person name="Moy G.W."/>
            <person name="Vacquier V.D."/>
        </authorList>
    </citation>
    <scope>NUCLEOTIDE SEQUENCE [LARGE SCALE GENOMIC DNA]</scope>
    <source>
        <strain evidence="3 4">CPCC 203464</strain>
    </source>
</reference>
<name>A0A1N7DHP5_9NOCA</name>
<gene>
    <name evidence="3" type="ORF">SAMN05445060_0639</name>
</gene>
<dbReference type="RefSeq" id="WP_076476560.1">
    <property type="nucleotide sequence ID" value="NZ_FTNT01000002.1"/>
</dbReference>
<protein>
    <recommendedName>
        <fullName evidence="5">Integral membrane protein</fullName>
    </recommendedName>
</protein>
<accession>A0A1N7DHP5</accession>
<feature type="compositionally biased region" description="Basic and acidic residues" evidence="1">
    <location>
        <begin position="313"/>
        <end position="325"/>
    </location>
</feature>
<sequence length="339" mass="33867">MVVGIGLGVLAAIGYGLSSVMQTMGARQATAEADGSNALTTTSGHPTLKSTIAAALTGVFVLGAIMDVLGFAAGAGAARMLPLFLSQTIVAGNLVVTAVLGTTVLGIHLHTRDWAAIGLVLLALCMLGTAAHAGGTTHVSLPFRTGLLIATVGVVAISLLTVRRLGKGGSVAAGAAAGVLFGAIAIAVRVLDGVSPFSLSHLIVDPAAWTIAIAGAFGFYLHTVALQLGAVNGSTAAMVVGETALPGIVGVVLLGDSTVAGREWLGVTGFGLAVVGAVLVALFGSGEAQRSAEQNEVHLPPVALHKPHVLPQRSEHDADSHRDVGHVATGPRSFVDSDC</sequence>
<feature type="transmembrane region" description="Helical" evidence="2">
    <location>
        <begin position="203"/>
        <end position="221"/>
    </location>
</feature>
<dbReference type="PANTHER" id="PTHR40761">
    <property type="entry name" value="CONSERVED INTEGRAL MEMBRANE ALANINE VALINE AND LEUCINE RICH PROTEIN-RELATED"/>
    <property type="match status" value="1"/>
</dbReference>
<dbReference type="AlphaFoldDB" id="A0A1N7DHP5"/>
<feature type="transmembrane region" description="Helical" evidence="2">
    <location>
        <begin position="146"/>
        <end position="165"/>
    </location>
</feature>